<sequence>MPSRTSPVPQLTSVDKLRSIAMSKRSSEPEAEVGRMRTQNLILKSENRSPMSEGASASPMKNDTRNRTISLRKKTRRSRRRPEFENKSPEKRLRTIIRVWRTEQVRHLEQKSTLCPLYGNCDSSCRSVIRSATTIGKNTISLRLYKLSAKQCDVIAAPASREVDASNCSRPEDPPRVPSNGSALSIHMPTPCPREVQSKTLAGATNSTIR</sequence>
<dbReference type="InParanoid" id="A0A177CJT7"/>
<feature type="compositionally biased region" description="Basic residues" evidence="1">
    <location>
        <begin position="70"/>
        <end position="80"/>
    </location>
</feature>
<dbReference type="EMBL" id="KV441551">
    <property type="protein sequence ID" value="OAG07090.1"/>
    <property type="molecule type" value="Genomic_DNA"/>
</dbReference>
<reference evidence="2 3" key="1">
    <citation type="submission" date="2016-05" db="EMBL/GenBank/DDBJ databases">
        <title>Comparative analysis of secretome profiles of manganese(II)-oxidizing ascomycete fungi.</title>
        <authorList>
            <consortium name="DOE Joint Genome Institute"/>
            <person name="Zeiner C.A."/>
            <person name="Purvine S.O."/>
            <person name="Zink E.M."/>
            <person name="Wu S."/>
            <person name="Pasa-Tolic L."/>
            <person name="Chaput D.L."/>
            <person name="Haridas S."/>
            <person name="Grigoriev I.V."/>
            <person name="Santelli C.M."/>
            <person name="Hansel C.M."/>
        </authorList>
    </citation>
    <scope>NUCLEOTIDE SEQUENCE [LARGE SCALE GENOMIC DNA]</scope>
    <source>
        <strain evidence="2 3">AP3s5-JAC2a</strain>
    </source>
</reference>
<dbReference type="RefSeq" id="XP_018037455.1">
    <property type="nucleotide sequence ID" value="XM_018180123.1"/>
</dbReference>
<feature type="region of interest" description="Disordered" evidence="1">
    <location>
        <begin position="1"/>
        <end position="88"/>
    </location>
</feature>
<keyword evidence="3" id="KW-1185">Reference proteome</keyword>
<feature type="compositionally biased region" description="Basic and acidic residues" evidence="1">
    <location>
        <begin position="25"/>
        <end position="35"/>
    </location>
</feature>
<protein>
    <submittedName>
        <fullName evidence="2">Uncharacterized protein</fullName>
    </submittedName>
</protein>
<dbReference type="Proteomes" id="UP000077069">
    <property type="component" value="Unassembled WGS sequence"/>
</dbReference>
<evidence type="ECO:0000313" key="2">
    <source>
        <dbReference type="EMBL" id="OAG07090.1"/>
    </source>
</evidence>
<proteinExistence type="predicted"/>
<accession>A0A177CJT7</accession>
<name>A0A177CJT7_9PLEO</name>
<dbReference type="GeneID" id="28763609"/>
<organism evidence="2 3">
    <name type="scientific">Paraphaeosphaeria sporulosa</name>
    <dbReference type="NCBI Taxonomy" id="1460663"/>
    <lineage>
        <taxon>Eukaryota</taxon>
        <taxon>Fungi</taxon>
        <taxon>Dikarya</taxon>
        <taxon>Ascomycota</taxon>
        <taxon>Pezizomycotina</taxon>
        <taxon>Dothideomycetes</taxon>
        <taxon>Pleosporomycetidae</taxon>
        <taxon>Pleosporales</taxon>
        <taxon>Massarineae</taxon>
        <taxon>Didymosphaeriaceae</taxon>
        <taxon>Paraphaeosphaeria</taxon>
    </lineage>
</organism>
<dbReference type="AlphaFoldDB" id="A0A177CJT7"/>
<evidence type="ECO:0000313" key="3">
    <source>
        <dbReference type="Proteomes" id="UP000077069"/>
    </source>
</evidence>
<feature type="compositionally biased region" description="Polar residues" evidence="1">
    <location>
        <begin position="1"/>
        <end position="13"/>
    </location>
</feature>
<evidence type="ECO:0000256" key="1">
    <source>
        <dbReference type="SAM" id="MobiDB-lite"/>
    </source>
</evidence>
<gene>
    <name evidence="2" type="ORF">CC84DRAFT_1174959</name>
</gene>
<feature type="region of interest" description="Disordered" evidence="1">
    <location>
        <begin position="163"/>
        <end position="183"/>
    </location>
</feature>